<accession>A0A183TY41</accession>
<dbReference type="GO" id="GO:0004694">
    <property type="term" value="F:eukaryotic translation initiation factor 2alpha kinase activity"/>
    <property type="evidence" value="ECO:0007669"/>
    <property type="project" value="TreeGrafter"/>
</dbReference>
<keyword evidence="7" id="KW-0652">Protein synthesis inhibitor</keyword>
<protein>
    <recommendedName>
        <fullName evidence="1">non-specific serine/threonine protein kinase</fullName>
        <ecNumber evidence="1">2.7.11.1</ecNumber>
    </recommendedName>
</protein>
<keyword evidence="5" id="KW-0418">Kinase</keyword>
<dbReference type="WBParaSite" id="TCNE_0000116001-mRNA-1">
    <property type="protein sequence ID" value="TCNE_0000116001-mRNA-1"/>
    <property type="gene ID" value="TCNE_0000116001"/>
</dbReference>
<evidence type="ECO:0000256" key="2">
    <source>
        <dbReference type="ARBA" id="ARBA00022527"/>
    </source>
</evidence>
<reference evidence="14 15" key="2">
    <citation type="submission" date="2018-11" db="EMBL/GenBank/DDBJ databases">
        <authorList>
            <consortium name="Pathogen Informatics"/>
        </authorList>
    </citation>
    <scope>NUCLEOTIDE SEQUENCE [LARGE SCALE GENOMIC DNA]</scope>
</reference>
<evidence type="ECO:0000256" key="1">
    <source>
        <dbReference type="ARBA" id="ARBA00012513"/>
    </source>
</evidence>
<dbReference type="InterPro" id="IPR050339">
    <property type="entry name" value="CC_SR_Kinase"/>
</dbReference>
<evidence type="ECO:0000313" key="14">
    <source>
        <dbReference type="EMBL" id="VDM25593.1"/>
    </source>
</evidence>
<keyword evidence="2" id="KW-0723">Serine/threonine-protein kinase</keyword>
<dbReference type="GO" id="GO:0005737">
    <property type="term" value="C:cytoplasm"/>
    <property type="evidence" value="ECO:0007669"/>
    <property type="project" value="TreeGrafter"/>
</dbReference>
<evidence type="ECO:0000313" key="15">
    <source>
        <dbReference type="Proteomes" id="UP000050794"/>
    </source>
</evidence>
<dbReference type="Gene3D" id="1.10.510.10">
    <property type="entry name" value="Transferase(Phosphotransferase) domain 1"/>
    <property type="match status" value="1"/>
</dbReference>
<dbReference type="Proteomes" id="UP000050794">
    <property type="component" value="Unassembled WGS sequence"/>
</dbReference>
<evidence type="ECO:0000256" key="12">
    <source>
        <dbReference type="SAM" id="Coils"/>
    </source>
</evidence>
<evidence type="ECO:0000256" key="9">
    <source>
        <dbReference type="ARBA" id="ARBA00048659"/>
    </source>
</evidence>
<dbReference type="EC" id="2.7.11.1" evidence="1"/>
<evidence type="ECO:0000256" key="4">
    <source>
        <dbReference type="ARBA" id="ARBA00022741"/>
    </source>
</evidence>
<dbReference type="InterPro" id="IPR008271">
    <property type="entry name" value="Ser/Thr_kinase_AS"/>
</dbReference>
<evidence type="ECO:0000256" key="8">
    <source>
        <dbReference type="ARBA" id="ARBA00037982"/>
    </source>
</evidence>
<dbReference type="GO" id="GO:0017148">
    <property type="term" value="P:negative regulation of translation"/>
    <property type="evidence" value="ECO:0007669"/>
    <property type="project" value="UniProtKB-KW"/>
</dbReference>
<comment type="similarity">
    <text evidence="8">Belongs to the protein kinase superfamily. Ser/Thr protein kinase family. GCN2 subfamily.</text>
</comment>
<dbReference type="PANTHER" id="PTHR11042:SF160">
    <property type="entry name" value="EUKARYOTIC TRANSLATION INITIATION FACTOR 2-ALPHA KINASE 1"/>
    <property type="match status" value="1"/>
</dbReference>
<evidence type="ECO:0000256" key="3">
    <source>
        <dbReference type="ARBA" id="ARBA00022679"/>
    </source>
</evidence>
<proteinExistence type="inferred from homology"/>
<keyword evidence="4 11" id="KW-0547">Nucleotide-binding</keyword>
<keyword evidence="3" id="KW-0808">Transferase</keyword>
<dbReference type="PROSITE" id="PS50011">
    <property type="entry name" value="PROTEIN_KINASE_DOM"/>
    <property type="match status" value="1"/>
</dbReference>
<gene>
    <name evidence="14" type="ORF">TCNE_LOCUS1161</name>
</gene>
<reference evidence="16" key="1">
    <citation type="submission" date="2016-06" db="UniProtKB">
        <authorList>
            <consortium name="WormBaseParasite"/>
        </authorList>
    </citation>
    <scope>IDENTIFICATION</scope>
</reference>
<dbReference type="PROSITE" id="PS00108">
    <property type="entry name" value="PROTEIN_KINASE_ST"/>
    <property type="match status" value="1"/>
</dbReference>
<keyword evidence="12" id="KW-0175">Coiled coil</keyword>
<dbReference type="InterPro" id="IPR017441">
    <property type="entry name" value="Protein_kinase_ATP_BS"/>
</dbReference>
<evidence type="ECO:0000256" key="5">
    <source>
        <dbReference type="ARBA" id="ARBA00022777"/>
    </source>
</evidence>
<dbReference type="Gene3D" id="3.30.200.20">
    <property type="entry name" value="Phosphorylase Kinase, domain 1"/>
    <property type="match status" value="1"/>
</dbReference>
<dbReference type="InterPro" id="IPR011009">
    <property type="entry name" value="Kinase-like_dom_sf"/>
</dbReference>
<keyword evidence="15" id="KW-1185">Reference proteome</keyword>
<sequence length="595" mass="66833">MGSSSKEPGANCGWAEHISGFLDLPPFAAEYAGDGQSSVVERRMARRSRGKDEANKQRMLQIVFAAFIDLMCDAVPEESRAQLRNVLSRTVTQCRLVPAAFLSDDLRPLRAAFSHRIAQLISNNFSISPNIDNPLSLRESTATLFFPSRYRSDFEEIQLIGKGGFGTVFLVRSRIDNCKYAVKKIPFSIMRNSPMVKAVNEVRLLASLQHANIVRYFGAWVEMNSTVSPLLLPKANIREVKSSESEQNCSTRLVLLENGRGSSESTDSQGCPISFDDVSCVAKSASSAKSSQPSDHRFWRSKISSSSSSGSSVPLDGTVAIQPSAHMDVASIETKRFIEDATMYVQMELCSRTLCDYLDFRNSERNAKVDCRFNVAVMKQLFSALDYIHSNNIIHRDVKPCNVFLRDRNAQLPVRVLLGDFGLACYDFRQRNPTSEESSRQFEDTRHSIAVGTTTYSAPEQLSSTTYDSAVDIYSAGIICYELYQPFATAMERVRAITNLRAGRLDADFEKNWPNESCLVRSLCDAEPCRRPHAFEALNQLEQFAESELDSLKRKVVSLEDTLRSRDEQIQQLRNKIDLLERLCRQFNVPLNDLS</sequence>
<dbReference type="GO" id="GO:0005634">
    <property type="term" value="C:nucleus"/>
    <property type="evidence" value="ECO:0007669"/>
    <property type="project" value="TreeGrafter"/>
</dbReference>
<dbReference type="GO" id="GO:0005524">
    <property type="term" value="F:ATP binding"/>
    <property type="evidence" value="ECO:0007669"/>
    <property type="project" value="UniProtKB-UniRule"/>
</dbReference>
<organism evidence="15 16">
    <name type="scientific">Toxocara canis</name>
    <name type="common">Canine roundworm</name>
    <dbReference type="NCBI Taxonomy" id="6265"/>
    <lineage>
        <taxon>Eukaryota</taxon>
        <taxon>Metazoa</taxon>
        <taxon>Ecdysozoa</taxon>
        <taxon>Nematoda</taxon>
        <taxon>Chromadorea</taxon>
        <taxon>Rhabditida</taxon>
        <taxon>Spirurina</taxon>
        <taxon>Ascaridomorpha</taxon>
        <taxon>Ascaridoidea</taxon>
        <taxon>Toxocaridae</taxon>
        <taxon>Toxocara</taxon>
    </lineage>
</organism>
<dbReference type="EMBL" id="UYWY01000776">
    <property type="protein sequence ID" value="VDM25593.1"/>
    <property type="molecule type" value="Genomic_DNA"/>
</dbReference>
<feature type="binding site" evidence="11">
    <location>
        <position position="184"/>
    </location>
    <ligand>
        <name>ATP</name>
        <dbReference type="ChEBI" id="CHEBI:30616"/>
    </ligand>
</feature>
<dbReference type="CDD" id="cd13996">
    <property type="entry name" value="STKc_EIF2AK"/>
    <property type="match status" value="1"/>
</dbReference>
<evidence type="ECO:0000313" key="16">
    <source>
        <dbReference type="WBParaSite" id="TCNE_0000116001-mRNA-1"/>
    </source>
</evidence>
<dbReference type="InterPro" id="IPR000719">
    <property type="entry name" value="Prot_kinase_dom"/>
</dbReference>
<feature type="domain" description="Protein kinase" evidence="13">
    <location>
        <begin position="154"/>
        <end position="545"/>
    </location>
</feature>
<comment type="catalytic activity">
    <reaction evidence="9">
        <text>L-threonyl-[protein] + ATP = O-phospho-L-threonyl-[protein] + ADP + H(+)</text>
        <dbReference type="Rhea" id="RHEA:46608"/>
        <dbReference type="Rhea" id="RHEA-COMP:11060"/>
        <dbReference type="Rhea" id="RHEA-COMP:11605"/>
        <dbReference type="ChEBI" id="CHEBI:15378"/>
        <dbReference type="ChEBI" id="CHEBI:30013"/>
        <dbReference type="ChEBI" id="CHEBI:30616"/>
        <dbReference type="ChEBI" id="CHEBI:61977"/>
        <dbReference type="ChEBI" id="CHEBI:456216"/>
        <dbReference type="EC" id="2.7.11.1"/>
    </reaction>
    <physiologicalReaction direction="left-to-right" evidence="9">
        <dbReference type="Rhea" id="RHEA:46609"/>
    </physiologicalReaction>
</comment>
<keyword evidence="6 11" id="KW-0067">ATP-binding</keyword>
<evidence type="ECO:0000259" key="13">
    <source>
        <dbReference type="PROSITE" id="PS50011"/>
    </source>
</evidence>
<dbReference type="Pfam" id="PF00069">
    <property type="entry name" value="Pkinase"/>
    <property type="match status" value="2"/>
</dbReference>
<dbReference type="SUPFAM" id="SSF56112">
    <property type="entry name" value="Protein kinase-like (PK-like)"/>
    <property type="match status" value="1"/>
</dbReference>
<comment type="catalytic activity">
    <reaction evidence="10">
        <text>L-seryl-[protein] + ATP = O-phospho-L-seryl-[protein] + ADP + H(+)</text>
        <dbReference type="Rhea" id="RHEA:17989"/>
        <dbReference type="Rhea" id="RHEA-COMP:9863"/>
        <dbReference type="Rhea" id="RHEA-COMP:11604"/>
        <dbReference type="ChEBI" id="CHEBI:15378"/>
        <dbReference type="ChEBI" id="CHEBI:29999"/>
        <dbReference type="ChEBI" id="CHEBI:30616"/>
        <dbReference type="ChEBI" id="CHEBI:83421"/>
        <dbReference type="ChEBI" id="CHEBI:456216"/>
        <dbReference type="EC" id="2.7.11.1"/>
    </reaction>
    <physiologicalReaction direction="left-to-right" evidence="10">
        <dbReference type="Rhea" id="RHEA:17990"/>
    </physiologicalReaction>
</comment>
<evidence type="ECO:0000256" key="6">
    <source>
        <dbReference type="ARBA" id="ARBA00022840"/>
    </source>
</evidence>
<dbReference type="SMART" id="SM00220">
    <property type="entry name" value="S_TKc"/>
    <property type="match status" value="1"/>
</dbReference>
<evidence type="ECO:0000256" key="10">
    <source>
        <dbReference type="ARBA" id="ARBA00048977"/>
    </source>
</evidence>
<dbReference type="AlphaFoldDB" id="A0A183TY41"/>
<dbReference type="PROSITE" id="PS00107">
    <property type="entry name" value="PROTEIN_KINASE_ATP"/>
    <property type="match status" value="1"/>
</dbReference>
<evidence type="ECO:0000256" key="7">
    <source>
        <dbReference type="ARBA" id="ARBA00023193"/>
    </source>
</evidence>
<dbReference type="PANTHER" id="PTHR11042">
    <property type="entry name" value="EUKARYOTIC TRANSLATION INITIATION FACTOR 2-ALPHA KINASE EIF2-ALPHA KINASE -RELATED"/>
    <property type="match status" value="1"/>
</dbReference>
<name>A0A183TY41_TOXCA</name>
<evidence type="ECO:0000256" key="11">
    <source>
        <dbReference type="PROSITE-ProRule" id="PRU10141"/>
    </source>
</evidence>
<feature type="coiled-coil region" evidence="12">
    <location>
        <begin position="535"/>
        <end position="583"/>
    </location>
</feature>